<dbReference type="EMBL" id="FNGM01000010">
    <property type="protein sequence ID" value="SDM23809.1"/>
    <property type="molecule type" value="Genomic_DNA"/>
</dbReference>
<protein>
    <submittedName>
        <fullName evidence="1">Uncharacterized protein</fullName>
    </submittedName>
</protein>
<evidence type="ECO:0000313" key="2">
    <source>
        <dbReference type="Proteomes" id="UP000182783"/>
    </source>
</evidence>
<organism evidence="1 2">
    <name type="scientific">Paenibacillus jilunlii</name>
    <dbReference type="NCBI Taxonomy" id="682956"/>
    <lineage>
        <taxon>Bacteria</taxon>
        <taxon>Bacillati</taxon>
        <taxon>Bacillota</taxon>
        <taxon>Bacilli</taxon>
        <taxon>Bacillales</taxon>
        <taxon>Paenibacillaceae</taxon>
        <taxon>Paenibacillus</taxon>
    </lineage>
</organism>
<accession>A0A1G9RKG2</accession>
<sequence>MNRLKSKYFYSMLAIVILLGGAVYFSENVGLTGAEPSLSNSTTGSKATSKDVVTYHGDLAVNYNTVTELTYDSESINEIKVAETQSFEYKGVVFTVSKANIAKTYKGDLEGSVNILETGGNYNNTEYLFDDASVLKPGDKAVVYLKKYEGPIIEAQGAYVISGVYQGKFNIDEARDILVPAAEEQQELTEVKSLSDLNLE</sequence>
<gene>
    <name evidence="1" type="ORF">SAMN05216191_110154</name>
</gene>
<dbReference type="OrthoDB" id="2989577at2"/>
<dbReference type="Proteomes" id="UP000182783">
    <property type="component" value="Unassembled WGS sequence"/>
</dbReference>
<dbReference type="RefSeq" id="WP_074648356.1">
    <property type="nucleotide sequence ID" value="NZ_CP048429.1"/>
</dbReference>
<evidence type="ECO:0000313" key="1">
    <source>
        <dbReference type="EMBL" id="SDM23809.1"/>
    </source>
</evidence>
<reference evidence="1 2" key="1">
    <citation type="submission" date="2016-10" db="EMBL/GenBank/DDBJ databases">
        <authorList>
            <person name="de Groot N.N."/>
        </authorList>
    </citation>
    <scope>NUCLEOTIDE SEQUENCE [LARGE SCALE GENOMIC DNA]</scope>
    <source>
        <strain evidence="1 2">CGMCC 1.10239</strain>
    </source>
</reference>
<dbReference type="AlphaFoldDB" id="A0A1G9RKG2"/>
<name>A0A1G9RKG2_9BACL</name>
<proteinExistence type="predicted"/>